<dbReference type="Gene3D" id="3.50.50.60">
    <property type="entry name" value="FAD/NAD(P)-binding domain"/>
    <property type="match status" value="1"/>
</dbReference>
<evidence type="ECO:0000256" key="1">
    <source>
        <dbReference type="PIRSR" id="PIRSR011396-1"/>
    </source>
</evidence>
<reference evidence="3 4" key="1">
    <citation type="submission" date="2020-05" db="EMBL/GenBank/DDBJ databases">
        <title>Genome Sequencing of Type Strains.</title>
        <authorList>
            <person name="Lemaire J.F."/>
            <person name="Inderbitzin P."/>
            <person name="Gregorio O.A."/>
            <person name="Collins S.B."/>
            <person name="Wespe N."/>
            <person name="Knight-Connoni V."/>
        </authorList>
    </citation>
    <scope>NUCLEOTIDE SEQUENCE [LARGE SCALE GENOMIC DNA]</scope>
    <source>
        <strain evidence="3 4">DSM 100049</strain>
    </source>
</reference>
<keyword evidence="2" id="KW-0274">FAD</keyword>
<dbReference type="EMBL" id="JABMCH010000048">
    <property type="protein sequence ID" value="NUU45810.1"/>
    <property type="molecule type" value="Genomic_DNA"/>
</dbReference>
<dbReference type="PANTHER" id="PTHR43747:SF4">
    <property type="entry name" value="FLAVIN-DEPENDENT TRYPTOPHAN HALOGENASE"/>
    <property type="match status" value="1"/>
</dbReference>
<keyword evidence="2" id="KW-0285">Flavoprotein</keyword>
<dbReference type="AlphaFoldDB" id="A0A7Y6B2K0"/>
<comment type="caution">
    <text evidence="3">The sequence shown here is derived from an EMBL/GenBank/DDBJ whole genome shotgun (WGS) entry which is preliminary data.</text>
</comment>
<dbReference type="InterPro" id="IPR036188">
    <property type="entry name" value="FAD/NAD-bd_sf"/>
</dbReference>
<name>A0A7Y6B2K0_9SPHN</name>
<dbReference type="RefSeq" id="WP_175310598.1">
    <property type="nucleotide sequence ID" value="NZ_CBCRYR010000016.1"/>
</dbReference>
<accession>A0A7Y6B2K0</accession>
<dbReference type="GO" id="GO:0000166">
    <property type="term" value="F:nucleotide binding"/>
    <property type="evidence" value="ECO:0007669"/>
    <property type="project" value="UniProtKB-KW"/>
</dbReference>
<dbReference type="InterPro" id="IPR050816">
    <property type="entry name" value="Flavin-dep_Halogenase_NPB"/>
</dbReference>
<dbReference type="InterPro" id="IPR006905">
    <property type="entry name" value="Flavin_halogenase"/>
</dbReference>
<feature type="active site" evidence="1">
    <location>
        <position position="80"/>
    </location>
</feature>
<dbReference type="Pfam" id="PF04820">
    <property type="entry name" value="Trp_halogenase"/>
    <property type="match status" value="1"/>
</dbReference>
<keyword evidence="2" id="KW-0547">Nucleotide-binding</keyword>
<evidence type="ECO:0000313" key="3">
    <source>
        <dbReference type="EMBL" id="NUU45810.1"/>
    </source>
</evidence>
<feature type="binding site" evidence="2">
    <location>
        <begin position="15"/>
        <end position="18"/>
    </location>
    <ligand>
        <name>FAD</name>
        <dbReference type="ChEBI" id="CHEBI:57692"/>
    </ligand>
</feature>
<evidence type="ECO:0000256" key="2">
    <source>
        <dbReference type="PIRSR" id="PIRSR011396-2"/>
    </source>
</evidence>
<feature type="binding site" evidence="2">
    <location>
        <position position="80"/>
    </location>
    <ligand>
        <name>7-chloro-L-tryptophan</name>
        <dbReference type="ChEBI" id="CHEBI:58713"/>
    </ligand>
</feature>
<dbReference type="PIRSF" id="PIRSF011396">
    <property type="entry name" value="Trp_halogenase"/>
    <property type="match status" value="1"/>
</dbReference>
<feature type="binding site" evidence="2">
    <location>
        <position position="329"/>
    </location>
    <ligand>
        <name>FAD</name>
        <dbReference type="ChEBI" id="CHEBI:57692"/>
    </ligand>
</feature>
<organism evidence="3 4">
    <name type="scientific">Sphingomonas zeae</name>
    <dbReference type="NCBI Taxonomy" id="1646122"/>
    <lineage>
        <taxon>Bacteria</taxon>
        <taxon>Pseudomonadati</taxon>
        <taxon>Pseudomonadota</taxon>
        <taxon>Alphaproteobacteria</taxon>
        <taxon>Sphingomonadales</taxon>
        <taxon>Sphingomonadaceae</taxon>
        <taxon>Sphingomonas</taxon>
    </lineage>
</organism>
<protein>
    <submittedName>
        <fullName evidence="3">Tryptophan 7-halogenase</fullName>
    </submittedName>
</protein>
<feature type="binding site" evidence="2">
    <location>
        <position position="342"/>
    </location>
    <ligand>
        <name>FAD</name>
        <dbReference type="ChEBI" id="CHEBI:57692"/>
    </ligand>
</feature>
<sequence>MSDPYPPTRVVIAGGGTAGWLAATALVRQLGPLVDVTLIESDEIGTVGVGESTIPTARSFHAFLGIDEAAFMRATQATFKLGIAFENWGADGARYFHPFGTVGRSVAIADFQHFWLEARRHGFGGAYTDHSLETRAAEANRFGRDEAGTLAYAYHLDATAYARFLRGIAEPAGVRRIEGRITKIERHGEGGDIAALHLASGSRIEGDLFLDCTGFRALLIEGALETGFEDWSEWLACDRALAVQTEAVSSPVPYTRAIAHRAGWRWRIPLQTRVGNGLVYSSTDMSEDEATATLLGGIEGTPLFEPRALQFRAGMRRRAWSSNCVALGLAAGFIEPLESTSIHLVMIAVMRLIQGFPFQGQDCAALRARFNVQSRHEWEHIRDFIILHYAQTGRTDSAFWQRRSTMSVPETLAERMALFIESAGAWQGQDDLFKIDSWVSVMLGQGLVPKAHHRIPGLLSPQALRDSFDGLNQQLSQQLQLIPDHLSFIKGYCAAKAGPDVRIDPGDAAL</sequence>
<dbReference type="Proteomes" id="UP000536441">
    <property type="component" value="Unassembled WGS sequence"/>
</dbReference>
<feature type="binding site" evidence="2">
    <location>
        <position position="338"/>
    </location>
    <ligand>
        <name>L-tryptophan</name>
        <dbReference type="ChEBI" id="CHEBI:57912"/>
    </ligand>
</feature>
<dbReference type="SUPFAM" id="SSF51905">
    <property type="entry name" value="FAD/NAD(P)-binding domain"/>
    <property type="match status" value="1"/>
</dbReference>
<keyword evidence="4" id="KW-1185">Reference proteome</keyword>
<dbReference type="InterPro" id="IPR033856">
    <property type="entry name" value="Trp_halogen"/>
</dbReference>
<dbReference type="GO" id="GO:0004497">
    <property type="term" value="F:monooxygenase activity"/>
    <property type="evidence" value="ECO:0007669"/>
    <property type="project" value="InterPro"/>
</dbReference>
<dbReference type="PANTHER" id="PTHR43747">
    <property type="entry name" value="FAD-BINDING PROTEIN"/>
    <property type="match status" value="1"/>
</dbReference>
<gene>
    <name evidence="3" type="ORF">HP438_02305</name>
</gene>
<proteinExistence type="predicted"/>
<evidence type="ECO:0000313" key="4">
    <source>
        <dbReference type="Proteomes" id="UP000536441"/>
    </source>
</evidence>